<reference evidence="2" key="1">
    <citation type="submission" date="2010-08" db="EMBL/GenBank/DDBJ databases">
        <authorList>
            <consortium name="Caenorhabditis japonica Sequencing Consortium"/>
            <person name="Wilson R.K."/>
        </authorList>
    </citation>
    <scope>NUCLEOTIDE SEQUENCE [LARGE SCALE GENOMIC DNA]</scope>
    <source>
        <strain evidence="2">DF5081</strain>
    </source>
</reference>
<proteinExistence type="predicted"/>
<evidence type="ECO:0000313" key="2">
    <source>
        <dbReference type="Proteomes" id="UP000005237"/>
    </source>
</evidence>
<name>A0A8R1DEF9_CAEJA</name>
<keyword evidence="2" id="KW-1185">Reference proteome</keyword>
<evidence type="ECO:0000313" key="1">
    <source>
        <dbReference type="EnsemblMetazoa" id="CJA00044.1"/>
    </source>
</evidence>
<evidence type="ECO:0008006" key="3">
    <source>
        <dbReference type="Google" id="ProtNLM"/>
    </source>
</evidence>
<organism evidence="1 2">
    <name type="scientific">Caenorhabditis japonica</name>
    <dbReference type="NCBI Taxonomy" id="281687"/>
    <lineage>
        <taxon>Eukaryota</taxon>
        <taxon>Metazoa</taxon>
        <taxon>Ecdysozoa</taxon>
        <taxon>Nematoda</taxon>
        <taxon>Chromadorea</taxon>
        <taxon>Rhabditida</taxon>
        <taxon>Rhabditina</taxon>
        <taxon>Rhabditomorpha</taxon>
        <taxon>Rhabditoidea</taxon>
        <taxon>Rhabditidae</taxon>
        <taxon>Peloderinae</taxon>
        <taxon>Caenorhabditis</taxon>
    </lineage>
</organism>
<dbReference type="OMA" id="WITGGWS"/>
<dbReference type="Proteomes" id="UP000005237">
    <property type="component" value="Unassembled WGS sequence"/>
</dbReference>
<accession>A0A8R1DEF9</accession>
<dbReference type="AlphaFoldDB" id="A0A8R1DEF9"/>
<reference evidence="1" key="2">
    <citation type="submission" date="2022-06" db="UniProtKB">
        <authorList>
            <consortium name="EnsemblMetazoa"/>
        </authorList>
    </citation>
    <scope>IDENTIFICATION</scope>
    <source>
        <strain evidence="1">DF5081</strain>
    </source>
</reference>
<protein>
    <recommendedName>
        <fullName evidence="3">F-box associated domain-containing protein</fullName>
    </recommendedName>
</protein>
<dbReference type="EnsemblMetazoa" id="CJA00044.1">
    <property type="protein sequence ID" value="CJA00044.1"/>
    <property type="gene ID" value="WBGene00119248"/>
</dbReference>
<sequence>MERTCKCLLNLSRSTKPCLLQLTLHFTTTWNLDHIVEVTAQFSVDHVFHAVFMCKNKAPNWITGGWSTERKKKLSSGSFEPEKLRLGVNFVEKTSRYIEYWLKNFQFDALKIRVENLIPGKESEIQQMNYIGSIPPLRVKKFILQGANNIRFILNFLNALVPNQVIISPTTGKKKKIIDIEMVDVGKLDQIFHCNLMSKGSVNFKFHRVSTHFSQKTLTYINGPTMDFVARKIPAETINCFLRRWSREELIDDFRLLTITETTEWKDQKMSMSDILKGVRYQQVALDTHVELNILKCDKNCKIFQILGYRMAFCVLSGSQFIFEVPDLSDCEQIEIIPQNPVVNDDFDRQRSRLYLELFRGRLVRFFNS</sequence>